<feature type="region of interest" description="Disordered" evidence="13">
    <location>
        <begin position="260"/>
        <end position="336"/>
    </location>
</feature>
<dbReference type="InterPro" id="IPR039780">
    <property type="entry name" value="Mot2"/>
</dbReference>
<evidence type="ECO:0000313" key="17">
    <source>
        <dbReference type="EMBL" id="ODQ57687.1"/>
    </source>
</evidence>
<dbReference type="FunFam" id="3.30.70.330:FF:000257">
    <property type="entry name" value="CCR4-NOT core complex subunit Not4"/>
    <property type="match status" value="1"/>
</dbReference>
<dbReference type="InterPro" id="IPR035979">
    <property type="entry name" value="RBD_domain_sf"/>
</dbReference>
<dbReference type="FunFam" id="3.30.40.10:FF:000006">
    <property type="entry name" value="CCR4-NOT transcription complex subunit 4"/>
    <property type="match status" value="1"/>
</dbReference>
<gene>
    <name evidence="17" type="ORF">WICANDRAFT_58149</name>
</gene>
<keyword evidence="5 12" id="KW-0862">Zinc</keyword>
<feature type="domain" description="C3H1-type" evidence="16">
    <location>
        <begin position="215"/>
        <end position="242"/>
    </location>
</feature>
<feature type="region of interest" description="Disordered" evidence="13">
    <location>
        <begin position="554"/>
        <end position="581"/>
    </location>
</feature>
<evidence type="ECO:0000256" key="13">
    <source>
        <dbReference type="SAM" id="MobiDB-lite"/>
    </source>
</evidence>
<evidence type="ECO:0000256" key="6">
    <source>
        <dbReference type="ARBA" id="ARBA00022884"/>
    </source>
</evidence>
<comment type="subcellular location">
    <subcellularLocation>
        <location evidence="1">Nucleus</location>
    </subcellularLocation>
</comment>
<dbReference type="AlphaFoldDB" id="A0A1E3NYN2"/>
<dbReference type="PROSITE" id="PS50089">
    <property type="entry name" value="ZF_RING_2"/>
    <property type="match status" value="1"/>
</dbReference>
<dbReference type="InterPro" id="IPR012677">
    <property type="entry name" value="Nucleotide-bd_a/b_plait_sf"/>
</dbReference>
<keyword evidence="6 11" id="KW-0694">RNA-binding</keyword>
<keyword evidence="8" id="KW-0175">Coiled coil</keyword>
<organism evidence="17 18">
    <name type="scientific">Wickerhamomyces anomalus (strain ATCC 58044 / CBS 1984 / NCYC 433 / NRRL Y-366-8)</name>
    <name type="common">Yeast</name>
    <name type="synonym">Hansenula anomala</name>
    <dbReference type="NCBI Taxonomy" id="683960"/>
    <lineage>
        <taxon>Eukaryota</taxon>
        <taxon>Fungi</taxon>
        <taxon>Dikarya</taxon>
        <taxon>Ascomycota</taxon>
        <taxon>Saccharomycotina</taxon>
        <taxon>Saccharomycetes</taxon>
        <taxon>Phaffomycetales</taxon>
        <taxon>Wickerhamomycetaceae</taxon>
        <taxon>Wickerhamomyces</taxon>
    </lineage>
</organism>
<keyword evidence="18" id="KW-1185">Reference proteome</keyword>
<dbReference type="InterPro" id="IPR000571">
    <property type="entry name" value="Znf_CCCH"/>
</dbReference>
<evidence type="ECO:0000256" key="8">
    <source>
        <dbReference type="ARBA" id="ARBA00023054"/>
    </source>
</evidence>
<keyword evidence="3 12" id="KW-0479">Metal-binding</keyword>
<evidence type="ECO:0000259" key="15">
    <source>
        <dbReference type="PROSITE" id="PS50102"/>
    </source>
</evidence>
<feature type="region of interest" description="Disordered" evidence="13">
    <location>
        <begin position="83"/>
        <end position="111"/>
    </location>
</feature>
<evidence type="ECO:0000313" key="18">
    <source>
        <dbReference type="Proteomes" id="UP000094112"/>
    </source>
</evidence>
<feature type="domain" description="RING-type" evidence="14">
    <location>
        <begin position="17"/>
        <end position="62"/>
    </location>
</feature>
<evidence type="ECO:0000256" key="3">
    <source>
        <dbReference type="ARBA" id="ARBA00022723"/>
    </source>
</evidence>
<dbReference type="InterPro" id="IPR003954">
    <property type="entry name" value="RRM_euk-type"/>
</dbReference>
<dbReference type="GO" id="GO:0000209">
    <property type="term" value="P:protein polyubiquitination"/>
    <property type="evidence" value="ECO:0007669"/>
    <property type="project" value="EnsemblFungi"/>
</dbReference>
<dbReference type="InterPro" id="IPR000504">
    <property type="entry name" value="RRM_dom"/>
</dbReference>
<evidence type="ECO:0000256" key="5">
    <source>
        <dbReference type="ARBA" id="ARBA00022833"/>
    </source>
</evidence>
<sequence>MINNNDTFISDEEEELCPLCVEEMDISDKNFKPCPCGYQVCQFCYNNIRQNPELNGRCPACRRPYDDESVEYKIVSQEEWKYEQSKQSRKDRERKQKEKEKKENEQASRKHLAGMRVIQKNLVYVVGLNPPVPPEELHTILRSDKYFGQYGKILKIVINKRNPPPNAPAAIHHHHNNGNAGFGVYVTFSKKEEATRCINAIDGTYIDGRPLKAAYGTTKYCSSYLRGQPCPNPNCMFLHEPGEEADSYTRQDLSTRQGLKMGADQGLPSSSQTSLPLQQQGSSSNISNGVGYKSNSSFTTRHSNNSQFFNHHHQKEQEDVSSTSSHHQPILGSAPLPATASWASNIPQKTSNVSSPVITSSVLANSSAFPTLAESTTLQQQQHQQQQHQARKQKNQSANINDEFNCESSAISFIDETINLLNSFPKFEYQIKSNLVDEETLNSFPPLFAFANIKVNNTSSSFNIKLVESLISKPKVLSPEEQQAILQQQIQPQPILQQPQAQIPQQLTPSQQPQQLNDLAQVYAQQQQQQQQNQPQQQFFSPQATAALLQQQFQATPPPPGLFQQSNSNSNPTPVSANESHVGGTASELLNHLMNGKKIST</sequence>
<proteinExistence type="predicted"/>
<dbReference type="GO" id="GO:0030015">
    <property type="term" value="C:CCR4-NOT core complex"/>
    <property type="evidence" value="ECO:0007669"/>
    <property type="project" value="EnsemblFungi"/>
</dbReference>
<dbReference type="OrthoDB" id="1923159at2759"/>
<dbReference type="SUPFAM" id="SSF54928">
    <property type="entry name" value="RNA-binding domain, RBD"/>
    <property type="match status" value="1"/>
</dbReference>
<feature type="compositionally biased region" description="Low complexity" evidence="13">
    <location>
        <begin position="379"/>
        <end position="388"/>
    </location>
</feature>
<dbReference type="Proteomes" id="UP000094112">
    <property type="component" value="Unassembled WGS sequence"/>
</dbReference>
<dbReference type="RefSeq" id="XP_019036894.1">
    <property type="nucleotide sequence ID" value="XM_019182817.1"/>
</dbReference>
<evidence type="ECO:0000256" key="9">
    <source>
        <dbReference type="ARBA" id="ARBA00023163"/>
    </source>
</evidence>
<evidence type="ECO:0000256" key="7">
    <source>
        <dbReference type="ARBA" id="ARBA00023015"/>
    </source>
</evidence>
<name>A0A1E3NYN2_WICAA</name>
<feature type="compositionally biased region" description="Low complexity" evidence="13">
    <location>
        <begin position="265"/>
        <end position="289"/>
    </location>
</feature>
<dbReference type="GO" id="GO:0008270">
    <property type="term" value="F:zinc ion binding"/>
    <property type="evidence" value="ECO:0007669"/>
    <property type="project" value="UniProtKB-KW"/>
</dbReference>
<feature type="compositionally biased region" description="Basic and acidic residues" evidence="13">
    <location>
        <begin position="83"/>
        <end position="108"/>
    </location>
</feature>
<dbReference type="STRING" id="683960.A0A1E3NYN2"/>
<dbReference type="GO" id="GO:0031087">
    <property type="term" value="P:deadenylation-independent decapping of nuclear-transcribed mRNA"/>
    <property type="evidence" value="ECO:0007669"/>
    <property type="project" value="EnsemblFungi"/>
</dbReference>
<accession>A0A1E3NYN2</accession>
<protein>
    <recommendedName>
        <fullName evidence="19">RING-type domain-containing protein</fullName>
    </recommendedName>
</protein>
<dbReference type="GO" id="GO:0061630">
    <property type="term" value="F:ubiquitin protein ligase activity"/>
    <property type="evidence" value="ECO:0007669"/>
    <property type="project" value="EnsemblFungi"/>
</dbReference>
<dbReference type="PANTHER" id="PTHR12603:SF0">
    <property type="entry name" value="CCR4-NOT TRANSCRIPTION COMPLEX SUBUNIT 4"/>
    <property type="match status" value="1"/>
</dbReference>
<dbReference type="SUPFAM" id="SSF57850">
    <property type="entry name" value="RING/U-box"/>
    <property type="match status" value="1"/>
</dbReference>
<keyword evidence="10" id="KW-0539">Nucleus</keyword>
<dbReference type="GO" id="GO:0070966">
    <property type="term" value="P:nuclear-transcribed mRNA catabolic process, no-go decay"/>
    <property type="evidence" value="ECO:0007669"/>
    <property type="project" value="EnsemblFungi"/>
</dbReference>
<feature type="region of interest" description="Disordered" evidence="13">
    <location>
        <begin position="373"/>
        <end position="397"/>
    </location>
</feature>
<dbReference type="PANTHER" id="PTHR12603">
    <property type="entry name" value="CCR4-NOT TRANSCRIPTION COMPLEX RELATED"/>
    <property type="match status" value="1"/>
</dbReference>
<dbReference type="InterPro" id="IPR001841">
    <property type="entry name" value="Znf_RING"/>
</dbReference>
<evidence type="ECO:0000256" key="4">
    <source>
        <dbReference type="ARBA" id="ARBA00022771"/>
    </source>
</evidence>
<dbReference type="GeneID" id="30200063"/>
<dbReference type="Pfam" id="PF14570">
    <property type="entry name" value="zf-RING_4"/>
    <property type="match status" value="1"/>
</dbReference>
<dbReference type="GO" id="GO:0010498">
    <property type="term" value="P:proteasomal protein catabolic process"/>
    <property type="evidence" value="ECO:0007669"/>
    <property type="project" value="EnsemblFungi"/>
</dbReference>
<reference evidence="17 18" key="1">
    <citation type="journal article" date="2016" name="Proc. Natl. Acad. Sci. U.S.A.">
        <title>Comparative genomics of biotechnologically important yeasts.</title>
        <authorList>
            <person name="Riley R."/>
            <person name="Haridas S."/>
            <person name="Wolfe K.H."/>
            <person name="Lopes M.R."/>
            <person name="Hittinger C.T."/>
            <person name="Goeker M."/>
            <person name="Salamov A.A."/>
            <person name="Wisecaver J.H."/>
            <person name="Long T.M."/>
            <person name="Calvey C.H."/>
            <person name="Aerts A.L."/>
            <person name="Barry K.W."/>
            <person name="Choi C."/>
            <person name="Clum A."/>
            <person name="Coughlan A.Y."/>
            <person name="Deshpande S."/>
            <person name="Douglass A.P."/>
            <person name="Hanson S.J."/>
            <person name="Klenk H.-P."/>
            <person name="LaButti K.M."/>
            <person name="Lapidus A."/>
            <person name="Lindquist E.A."/>
            <person name="Lipzen A.M."/>
            <person name="Meier-Kolthoff J.P."/>
            <person name="Ohm R.A."/>
            <person name="Otillar R.P."/>
            <person name="Pangilinan J.L."/>
            <person name="Peng Y."/>
            <person name="Rokas A."/>
            <person name="Rosa C.A."/>
            <person name="Scheuner C."/>
            <person name="Sibirny A.A."/>
            <person name="Slot J.C."/>
            <person name="Stielow J.B."/>
            <person name="Sun H."/>
            <person name="Kurtzman C.P."/>
            <person name="Blackwell M."/>
            <person name="Grigoriev I.V."/>
            <person name="Jeffries T.W."/>
        </authorList>
    </citation>
    <scope>NUCLEOTIDE SEQUENCE [LARGE SCALE GENOMIC DNA]</scope>
    <source>
        <strain evidence="18">ATCC 58044 / CBS 1984 / NCYC 433 / NRRL Y-366-8</strain>
    </source>
</reference>
<dbReference type="CDD" id="cd12438">
    <property type="entry name" value="RRM_CNOT4"/>
    <property type="match status" value="1"/>
</dbReference>
<feature type="domain" description="RRM" evidence="15">
    <location>
        <begin position="121"/>
        <end position="218"/>
    </location>
</feature>
<evidence type="ECO:0008006" key="19">
    <source>
        <dbReference type="Google" id="ProtNLM"/>
    </source>
</evidence>
<feature type="compositionally biased region" description="Polar residues" evidence="13">
    <location>
        <begin position="563"/>
        <end position="579"/>
    </location>
</feature>
<evidence type="ECO:0000256" key="1">
    <source>
        <dbReference type="ARBA" id="ARBA00004123"/>
    </source>
</evidence>
<keyword evidence="2" id="KW-0678">Repressor</keyword>
<feature type="zinc finger region" description="C3H1-type" evidence="12">
    <location>
        <begin position="215"/>
        <end position="242"/>
    </location>
</feature>
<evidence type="ECO:0000256" key="10">
    <source>
        <dbReference type="ARBA" id="ARBA00023242"/>
    </source>
</evidence>
<dbReference type="EMBL" id="KV454213">
    <property type="protein sequence ID" value="ODQ57687.1"/>
    <property type="molecule type" value="Genomic_DNA"/>
</dbReference>
<evidence type="ECO:0000256" key="11">
    <source>
        <dbReference type="PROSITE-ProRule" id="PRU00176"/>
    </source>
</evidence>
<dbReference type="PROSITE" id="PS50103">
    <property type="entry name" value="ZF_C3H1"/>
    <property type="match status" value="1"/>
</dbReference>
<dbReference type="CDD" id="cd16618">
    <property type="entry name" value="mRING-HC-C4C4_CNOT4"/>
    <property type="match status" value="1"/>
</dbReference>
<dbReference type="InterPro" id="IPR013083">
    <property type="entry name" value="Znf_RING/FYVE/PHD"/>
</dbReference>
<evidence type="ECO:0000256" key="2">
    <source>
        <dbReference type="ARBA" id="ARBA00022491"/>
    </source>
</evidence>
<evidence type="ECO:0000256" key="12">
    <source>
        <dbReference type="PROSITE-ProRule" id="PRU00723"/>
    </source>
</evidence>
<dbReference type="GO" id="GO:0032968">
    <property type="term" value="P:positive regulation of transcription elongation by RNA polymerase II"/>
    <property type="evidence" value="ECO:0007669"/>
    <property type="project" value="EnsemblFungi"/>
</dbReference>
<dbReference type="Gene3D" id="3.30.70.330">
    <property type="match status" value="1"/>
</dbReference>
<evidence type="ECO:0000259" key="14">
    <source>
        <dbReference type="PROSITE" id="PS50089"/>
    </source>
</evidence>
<dbReference type="InterPro" id="IPR039515">
    <property type="entry name" value="NOT4_mRING-HC-C4C4"/>
</dbReference>
<dbReference type="GO" id="GO:0003723">
    <property type="term" value="F:RNA binding"/>
    <property type="evidence" value="ECO:0007669"/>
    <property type="project" value="UniProtKB-UniRule"/>
</dbReference>
<keyword evidence="7" id="KW-0805">Transcription regulation</keyword>
<dbReference type="SMART" id="SM00361">
    <property type="entry name" value="RRM_1"/>
    <property type="match status" value="1"/>
</dbReference>
<dbReference type="GO" id="GO:0006513">
    <property type="term" value="P:protein monoubiquitination"/>
    <property type="evidence" value="ECO:0007669"/>
    <property type="project" value="EnsemblFungi"/>
</dbReference>
<dbReference type="GO" id="GO:0022626">
    <property type="term" value="C:cytosolic ribosome"/>
    <property type="evidence" value="ECO:0007669"/>
    <property type="project" value="EnsemblFungi"/>
</dbReference>
<dbReference type="PROSITE" id="PS50102">
    <property type="entry name" value="RRM"/>
    <property type="match status" value="1"/>
</dbReference>
<keyword evidence="9" id="KW-0804">Transcription</keyword>
<evidence type="ECO:0000259" key="16">
    <source>
        <dbReference type="PROSITE" id="PS50103"/>
    </source>
</evidence>
<dbReference type="GO" id="GO:0005634">
    <property type="term" value="C:nucleus"/>
    <property type="evidence" value="ECO:0007669"/>
    <property type="project" value="UniProtKB-SubCell"/>
</dbReference>
<dbReference type="Gene3D" id="3.30.40.10">
    <property type="entry name" value="Zinc/RING finger domain, C3HC4 (zinc finger)"/>
    <property type="match status" value="1"/>
</dbReference>
<keyword evidence="4 12" id="KW-0863">Zinc-finger</keyword>
<dbReference type="InterPro" id="IPR034261">
    <property type="entry name" value="CNOT4_RRM"/>
</dbReference>